<name>A0A1I1TIL9_9FLAO</name>
<dbReference type="Proteomes" id="UP000199672">
    <property type="component" value="Unassembled WGS sequence"/>
</dbReference>
<evidence type="ECO:0000313" key="2">
    <source>
        <dbReference type="Proteomes" id="UP000199672"/>
    </source>
</evidence>
<accession>A0A1I1TIL9</accession>
<dbReference type="AlphaFoldDB" id="A0A1I1TIL9"/>
<evidence type="ECO:0000313" key="1">
    <source>
        <dbReference type="EMBL" id="SFD58422.1"/>
    </source>
</evidence>
<dbReference type="EMBL" id="FOMH01000009">
    <property type="protein sequence ID" value="SFD58422.1"/>
    <property type="molecule type" value="Genomic_DNA"/>
</dbReference>
<dbReference type="STRING" id="739143.SAMN05216297_109181"/>
<proteinExistence type="predicted"/>
<protein>
    <submittedName>
        <fullName evidence="1">Uncharacterized protein</fullName>
    </submittedName>
</protein>
<reference evidence="2" key="1">
    <citation type="submission" date="2016-10" db="EMBL/GenBank/DDBJ databases">
        <authorList>
            <person name="Varghese N."/>
            <person name="Submissions S."/>
        </authorList>
    </citation>
    <scope>NUCLEOTIDE SEQUENCE [LARGE SCALE GENOMIC DNA]</scope>
    <source>
        <strain evidence="2">CGMCC 1.10370</strain>
    </source>
</reference>
<gene>
    <name evidence="1" type="ORF">SAMN05216297_109181</name>
</gene>
<organism evidence="1 2">
    <name type="scientific">Flavobacterium phragmitis</name>
    <dbReference type="NCBI Taxonomy" id="739143"/>
    <lineage>
        <taxon>Bacteria</taxon>
        <taxon>Pseudomonadati</taxon>
        <taxon>Bacteroidota</taxon>
        <taxon>Flavobacteriia</taxon>
        <taxon>Flavobacteriales</taxon>
        <taxon>Flavobacteriaceae</taxon>
        <taxon>Flavobacterium</taxon>
    </lineage>
</organism>
<keyword evidence="2" id="KW-1185">Reference proteome</keyword>
<sequence>MKNHINYIKTIKKNLKYLYDLYGLILYTFDGKNIV</sequence>